<proteinExistence type="predicted"/>
<comment type="caution">
    <text evidence="2">The sequence shown here is derived from an EMBL/GenBank/DDBJ whole genome shotgun (WGS) entry which is preliminary data.</text>
</comment>
<gene>
    <name evidence="2" type="ORF">SPIL2461_LOCUS10739</name>
</gene>
<dbReference type="EMBL" id="CAJNIZ010020474">
    <property type="protein sequence ID" value="CAE7440980.1"/>
    <property type="molecule type" value="Genomic_DNA"/>
</dbReference>
<feature type="compositionally biased region" description="Basic and acidic residues" evidence="1">
    <location>
        <begin position="390"/>
        <end position="413"/>
    </location>
</feature>
<feature type="non-terminal residue" evidence="2">
    <location>
        <position position="1"/>
    </location>
</feature>
<sequence>IYGLDERKAGAAVQGDAFDEIAKAIKSQTAEIALLVKTAVAPGAVKGINRQSEELVFLLRACNQYQVVIGAGEQGQALANALIAAQAGASTKLRKAGFKQKVTARLAVGLAGPYWGTQDKHALTVADFVPHTDAELDAFVQEVRANKNVAEQKTAPPTKFEDWEAGARRQNEVWALAEPHKWPMTVVAEIWEELRWRFFEELKEILRLLKTAAGRETMSLPDLKFHALPNESGTAWLELPRTFDILNPGGWFSTEVLPRIERRQERMLWRLTREGGRGGKPSGPVHAGGAHGEPQTDPSKKPSLKNLWGPKLSTQEIAKAKERAPTDRGGTLLGGPSRTWDAPMPPANVPTQAFKDSSKPWTHAYRCSYSVEVVFAGSKQSKKLRAEMSADKAAKVADGRKSGEGTAEKEGKKAVRHQSSRRGDVGPWKLRRSWVNQHYVWGLIESEIRIYTHDIVKANHDKDFRSLAVFPLSELKDCKLVVVRADYKGDVVVETVTGTMWQPGGWIVWTLIWRGHMLLLQPPESLDAEVFLDRWQPRDTALGFLFFWHSRHDQERTAPGPVACRLCRGQKAGEAEFALCRRNSNLAAAAIVGCIRAGAEPSGPSFKVRGRVLCFQEVFAGSAVLSKAFEAAGVKVIEPIEVFEDPHRRQGYREAFDLTLPQVQKDLIYAAGRGPANIWWIASPCTSFCDWGLQNGGTRTFECPARGAGGADLKPTELEGNLLSKVGAEVFLKALESGAFPIAESTASSGWWKEILARPDVAFVEFPMCAFGLGPMDEDGFYHHRTRLVFPRNEAVVAAFSSAAHRHVVLKGARPGQKVTRCTEAGVYAKDFVRTVVEVLTPGQVEWTFGEASQLSRMGEIVTPRQAINVADLSTKWTSLHELDEGDGDTHAGGRRGGLRAKQAGWLDGLDDEEGDFLANTPVQGVVYGHFEDTRAGSVIDIAHRAPSEEAKGAAQDYIREVAGSVTKAAESLWQVREEEGLNNLKKVDDESLDTVLRPDLLAYLRDVRRHGLAARSAGERKRCRAKVHPNGRRNLNQVYKQIWKDVSKLRVLVVPANLGNLGDVVSSPFDAVDKMLPDRSVAPDKRIVHDQRAINSGADKEWHPPAVQPKHEQIARLVLRAKSQLPGVEVLLSKKDIAGAFRLLWLDPRDAELFAGDLPWTPEEMEEGDAVDGTEMTVIYLVSSFNFSLRAHRPECPRRDLTWNFDSRILVDDNVL</sequence>
<reference evidence="2" key="1">
    <citation type="submission" date="2021-02" db="EMBL/GenBank/DDBJ databases">
        <authorList>
            <person name="Dougan E. K."/>
            <person name="Rhodes N."/>
            <person name="Thang M."/>
            <person name="Chan C."/>
        </authorList>
    </citation>
    <scope>NUCLEOTIDE SEQUENCE</scope>
</reference>
<evidence type="ECO:0000313" key="3">
    <source>
        <dbReference type="Proteomes" id="UP000649617"/>
    </source>
</evidence>
<feature type="non-terminal residue" evidence="2">
    <location>
        <position position="1217"/>
    </location>
</feature>
<protein>
    <submittedName>
        <fullName evidence="2">Uncharacterized protein</fullName>
    </submittedName>
</protein>
<feature type="region of interest" description="Disordered" evidence="1">
    <location>
        <begin position="272"/>
        <end position="357"/>
    </location>
</feature>
<organism evidence="2 3">
    <name type="scientific">Symbiodinium pilosum</name>
    <name type="common">Dinoflagellate</name>
    <dbReference type="NCBI Taxonomy" id="2952"/>
    <lineage>
        <taxon>Eukaryota</taxon>
        <taxon>Sar</taxon>
        <taxon>Alveolata</taxon>
        <taxon>Dinophyceae</taxon>
        <taxon>Suessiales</taxon>
        <taxon>Symbiodiniaceae</taxon>
        <taxon>Symbiodinium</taxon>
    </lineage>
</organism>
<feature type="region of interest" description="Disordered" evidence="1">
    <location>
        <begin position="390"/>
        <end position="423"/>
    </location>
</feature>
<keyword evidence="3" id="KW-1185">Reference proteome</keyword>
<evidence type="ECO:0000256" key="1">
    <source>
        <dbReference type="SAM" id="MobiDB-lite"/>
    </source>
</evidence>
<evidence type="ECO:0000313" key="2">
    <source>
        <dbReference type="EMBL" id="CAE7440980.1"/>
    </source>
</evidence>
<dbReference type="AlphaFoldDB" id="A0A812RKS4"/>
<dbReference type="Proteomes" id="UP000649617">
    <property type="component" value="Unassembled WGS sequence"/>
</dbReference>
<name>A0A812RKS4_SYMPI</name>
<accession>A0A812RKS4</accession>